<evidence type="ECO:0008006" key="5">
    <source>
        <dbReference type="Google" id="ProtNLM"/>
    </source>
</evidence>
<accession>A0ABM9D5M9</accession>
<keyword evidence="2" id="KW-0732">Signal</keyword>
<feature type="compositionally biased region" description="Pro residues" evidence="1">
    <location>
        <begin position="37"/>
        <end position="51"/>
    </location>
</feature>
<dbReference type="RefSeq" id="WP_305731401.1">
    <property type="nucleotide sequence ID" value="NZ_OW150024.1"/>
</dbReference>
<organism evidence="3 4">
    <name type="scientific">Trichlorobacter ammonificans</name>
    <dbReference type="NCBI Taxonomy" id="2916410"/>
    <lineage>
        <taxon>Bacteria</taxon>
        <taxon>Pseudomonadati</taxon>
        <taxon>Thermodesulfobacteriota</taxon>
        <taxon>Desulfuromonadia</taxon>
        <taxon>Geobacterales</taxon>
        <taxon>Geobacteraceae</taxon>
        <taxon>Trichlorobacter</taxon>
    </lineage>
</organism>
<evidence type="ECO:0000313" key="3">
    <source>
        <dbReference type="EMBL" id="CAH2030466.1"/>
    </source>
</evidence>
<keyword evidence="4" id="KW-1185">Reference proteome</keyword>
<sequence length="131" mass="14570">MTHRHATYLLVLTLVPALAAPVAAQWPDGGKGERPWAVPPGPGMQPGPGGTPPFGGYCPKRHADRYGARQPVHTRAEALDRLHLFFGIDPARISRFEERRHVFLAEITDPEGRPVELVIIDRRTGRIRSIR</sequence>
<proteinExistence type="predicted"/>
<evidence type="ECO:0000256" key="1">
    <source>
        <dbReference type="SAM" id="MobiDB-lite"/>
    </source>
</evidence>
<feature type="chain" id="PRO_5047281852" description="PepSY domain-containing protein" evidence="2">
    <location>
        <begin position="20"/>
        <end position="131"/>
    </location>
</feature>
<protein>
    <recommendedName>
        <fullName evidence="5">PepSY domain-containing protein</fullName>
    </recommendedName>
</protein>
<gene>
    <name evidence="3" type="ORF">GEAMG1_0654</name>
</gene>
<feature type="region of interest" description="Disordered" evidence="1">
    <location>
        <begin position="29"/>
        <end position="57"/>
    </location>
</feature>
<evidence type="ECO:0000256" key="2">
    <source>
        <dbReference type="SAM" id="SignalP"/>
    </source>
</evidence>
<dbReference type="Proteomes" id="UP001295463">
    <property type="component" value="Chromosome"/>
</dbReference>
<evidence type="ECO:0000313" key="4">
    <source>
        <dbReference type="Proteomes" id="UP001295463"/>
    </source>
</evidence>
<feature type="signal peptide" evidence="2">
    <location>
        <begin position="1"/>
        <end position="19"/>
    </location>
</feature>
<dbReference type="EMBL" id="OW150024">
    <property type="protein sequence ID" value="CAH2030466.1"/>
    <property type="molecule type" value="Genomic_DNA"/>
</dbReference>
<name>A0ABM9D5M9_9BACT</name>
<reference evidence="3 4" key="1">
    <citation type="submission" date="2022-03" db="EMBL/GenBank/DDBJ databases">
        <authorList>
            <person name="Koch H."/>
        </authorList>
    </citation>
    <scope>NUCLEOTIDE SEQUENCE [LARGE SCALE GENOMIC DNA]</scope>
    <source>
        <strain evidence="3 4">G1</strain>
    </source>
</reference>